<feature type="transmembrane region" description="Helical" evidence="1">
    <location>
        <begin position="228"/>
        <end position="245"/>
    </location>
</feature>
<feature type="transmembrane region" description="Helical" evidence="1">
    <location>
        <begin position="291"/>
        <end position="313"/>
    </location>
</feature>
<comment type="caution">
    <text evidence="2">The sequence shown here is derived from an EMBL/GenBank/DDBJ whole genome shotgun (WGS) entry which is preliminary data.</text>
</comment>
<feature type="transmembrane region" description="Helical" evidence="1">
    <location>
        <begin position="193"/>
        <end position="216"/>
    </location>
</feature>
<feature type="transmembrane region" description="Helical" evidence="1">
    <location>
        <begin position="154"/>
        <end position="173"/>
    </location>
</feature>
<evidence type="ECO:0008006" key="4">
    <source>
        <dbReference type="Google" id="ProtNLM"/>
    </source>
</evidence>
<dbReference type="RefSeq" id="WP_183965130.1">
    <property type="nucleotide sequence ID" value="NZ_BAABEW010000017.1"/>
</dbReference>
<accession>A0A7W8HFP2</accession>
<reference evidence="2 3" key="1">
    <citation type="submission" date="2020-08" db="EMBL/GenBank/DDBJ databases">
        <title>Genomic Encyclopedia of Type Strains, Phase IV (KMG-IV): sequencing the most valuable type-strain genomes for metagenomic binning, comparative biology and taxonomic classification.</title>
        <authorList>
            <person name="Goeker M."/>
        </authorList>
    </citation>
    <scope>NUCLEOTIDE SEQUENCE [LARGE SCALE GENOMIC DNA]</scope>
    <source>
        <strain evidence="2 3">DSM 29781</strain>
    </source>
</reference>
<keyword evidence="3" id="KW-1185">Reference proteome</keyword>
<feature type="transmembrane region" description="Helical" evidence="1">
    <location>
        <begin position="95"/>
        <end position="113"/>
    </location>
</feature>
<feature type="transmembrane region" description="Helical" evidence="1">
    <location>
        <begin position="21"/>
        <end position="41"/>
    </location>
</feature>
<evidence type="ECO:0000256" key="1">
    <source>
        <dbReference type="SAM" id="Phobius"/>
    </source>
</evidence>
<feature type="transmembrane region" description="Helical" evidence="1">
    <location>
        <begin position="408"/>
        <end position="427"/>
    </location>
</feature>
<proteinExistence type="predicted"/>
<protein>
    <recommendedName>
        <fullName evidence="4">NnrS family protein</fullName>
    </recommendedName>
</protein>
<feature type="transmembrane region" description="Helical" evidence="1">
    <location>
        <begin position="333"/>
        <end position="357"/>
    </location>
</feature>
<feature type="transmembrane region" description="Helical" evidence="1">
    <location>
        <begin position="61"/>
        <end position="83"/>
    </location>
</feature>
<feature type="transmembrane region" description="Helical" evidence="1">
    <location>
        <begin position="119"/>
        <end position="142"/>
    </location>
</feature>
<dbReference type="AlphaFoldDB" id="A0A7W8HFP2"/>
<keyword evidence="1" id="KW-0472">Membrane</keyword>
<name>A0A7W8HFP2_9BURK</name>
<evidence type="ECO:0000313" key="2">
    <source>
        <dbReference type="EMBL" id="MBB5271130.1"/>
    </source>
</evidence>
<organism evidence="2 3">
    <name type="scientific">Quisquiliibacterium transsilvanicum</name>
    <dbReference type="NCBI Taxonomy" id="1549638"/>
    <lineage>
        <taxon>Bacteria</taxon>
        <taxon>Pseudomonadati</taxon>
        <taxon>Pseudomonadota</taxon>
        <taxon>Betaproteobacteria</taxon>
        <taxon>Burkholderiales</taxon>
        <taxon>Burkholderiaceae</taxon>
        <taxon>Quisquiliibacterium</taxon>
    </lineage>
</organism>
<gene>
    <name evidence="2" type="ORF">HNQ70_001134</name>
</gene>
<dbReference type="Proteomes" id="UP000532440">
    <property type="component" value="Unassembled WGS sequence"/>
</dbReference>
<feature type="transmembrane region" description="Helical" evidence="1">
    <location>
        <begin position="378"/>
        <end position="402"/>
    </location>
</feature>
<dbReference type="EMBL" id="JACHGB010000002">
    <property type="protein sequence ID" value="MBB5271130.1"/>
    <property type="molecule type" value="Genomic_DNA"/>
</dbReference>
<feature type="transmembrane region" description="Helical" evidence="1">
    <location>
        <begin position="251"/>
        <end position="270"/>
    </location>
</feature>
<evidence type="ECO:0000313" key="3">
    <source>
        <dbReference type="Proteomes" id="UP000532440"/>
    </source>
</evidence>
<keyword evidence="1" id="KW-1133">Transmembrane helix</keyword>
<keyword evidence="1" id="KW-0812">Transmembrane</keyword>
<sequence length="454" mass="46489">MFAFPTDNAGRTRLLPASIPFRFFAAASAFQLAAWLLLALADGLPEGGAGGLGPGVAVLHLFTLGSLAMTAIGASLQLLPVALVQSVRPPRLAAAVWWLLVPGVALLCAGMALRDPALAIAGALPVAVALALHAVLLVTLLVGAKRQRALTWHAWLALACLAATIVSGPALVLHYRLGWLADPGGVALAHLMLAGYGFMGLLATGFSYLLLPMFAVAKGPGEDLQRRVLAVLAASLLVGVVLALADVPRGWLAMPAASAAAAAAVHAWQLQRTLARRRNREGPWSRMLMRAGWICMLASLVVGAALAAGAGAVGTVGTVGTVGVVGATPARLGLVFVALMVPGWLLSFELAVLLRILPFLSAVHAKLRGGRMPALPAVVRPSLAWAVAGLHLAALALLLAGLSLGEEHAVRAAGISGAAGAAALLLFQASVWRRAGRQNADSLIADKDRGAGCR</sequence>